<keyword evidence="3 6" id="KW-0812">Transmembrane</keyword>
<dbReference type="GO" id="GO:0016020">
    <property type="term" value="C:membrane"/>
    <property type="evidence" value="ECO:0007669"/>
    <property type="project" value="UniProtKB-SubCell"/>
</dbReference>
<keyword evidence="8" id="KW-1185">Reference proteome</keyword>
<evidence type="ECO:0000256" key="5">
    <source>
        <dbReference type="ARBA" id="ARBA00023136"/>
    </source>
</evidence>
<feature type="non-terminal residue" evidence="7">
    <location>
        <position position="89"/>
    </location>
</feature>
<dbReference type="InterPro" id="IPR000612">
    <property type="entry name" value="PMP3"/>
</dbReference>
<dbReference type="EMBL" id="BTSX01000001">
    <property type="protein sequence ID" value="GMS79951.1"/>
    <property type="molecule type" value="Genomic_DNA"/>
</dbReference>
<evidence type="ECO:0000256" key="3">
    <source>
        <dbReference type="ARBA" id="ARBA00022692"/>
    </source>
</evidence>
<feature type="transmembrane region" description="Helical" evidence="6">
    <location>
        <begin position="12"/>
        <end position="32"/>
    </location>
</feature>
<reference evidence="7" key="1">
    <citation type="submission" date="2023-10" db="EMBL/GenBank/DDBJ databases">
        <title>Genome assembly of Pristionchus species.</title>
        <authorList>
            <person name="Yoshida K."/>
            <person name="Sommer R.J."/>
        </authorList>
    </citation>
    <scope>NUCLEOTIDE SEQUENCE</scope>
    <source>
        <strain evidence="7">RS0144</strain>
    </source>
</reference>
<protein>
    <recommendedName>
        <fullName evidence="9">Plasma membrane proteolipid 3</fullName>
    </recommendedName>
</protein>
<feature type="transmembrane region" description="Helical" evidence="6">
    <location>
        <begin position="44"/>
        <end position="63"/>
    </location>
</feature>
<name>A0AAV5S9V2_9BILA</name>
<dbReference type="PANTHER" id="PTHR21659">
    <property type="entry name" value="HYDROPHOBIC PROTEIN RCI2 LOW TEMPERATURE AND SALT RESPONSIVE PROTEIN LTI6 -RELATED"/>
    <property type="match status" value="1"/>
</dbReference>
<gene>
    <name evidence="7" type="ORF">PENTCL1PPCAC_2126</name>
</gene>
<evidence type="ECO:0000313" key="8">
    <source>
        <dbReference type="Proteomes" id="UP001432027"/>
    </source>
</evidence>
<evidence type="ECO:0000256" key="1">
    <source>
        <dbReference type="ARBA" id="ARBA00004370"/>
    </source>
</evidence>
<evidence type="ECO:0000256" key="2">
    <source>
        <dbReference type="ARBA" id="ARBA00009530"/>
    </source>
</evidence>
<evidence type="ECO:0000256" key="6">
    <source>
        <dbReference type="SAM" id="Phobius"/>
    </source>
</evidence>
<dbReference type="PROSITE" id="PS01309">
    <property type="entry name" value="UPF0057"/>
    <property type="match status" value="1"/>
</dbReference>
<dbReference type="PANTHER" id="PTHR21659:SF112">
    <property type="entry name" value="PROTEIN SNA2-RELATED"/>
    <property type="match status" value="1"/>
</dbReference>
<proteinExistence type="inferred from homology"/>
<keyword evidence="4 6" id="KW-1133">Transmembrane helix</keyword>
<comment type="subcellular location">
    <subcellularLocation>
        <location evidence="1">Membrane</location>
    </subcellularLocation>
</comment>
<evidence type="ECO:0008006" key="9">
    <source>
        <dbReference type="Google" id="ProtNLM"/>
    </source>
</evidence>
<evidence type="ECO:0000256" key="4">
    <source>
        <dbReference type="ARBA" id="ARBA00022989"/>
    </source>
</evidence>
<sequence>LQPNQSNRMCNCLCTLFLLIIAIFLPPLAVVLHMGCNNDACINVLLSLLGWIPGIIHAWYVILAKDPRDSYAPATVVNIHHQGAPLYNM</sequence>
<comment type="caution">
    <text evidence="7">The sequence shown here is derived from an EMBL/GenBank/DDBJ whole genome shotgun (WGS) entry which is preliminary data.</text>
</comment>
<accession>A0AAV5S9V2</accession>
<dbReference type="Proteomes" id="UP001432027">
    <property type="component" value="Unassembled WGS sequence"/>
</dbReference>
<keyword evidence="5 6" id="KW-0472">Membrane</keyword>
<dbReference type="AlphaFoldDB" id="A0AAV5S9V2"/>
<comment type="similarity">
    <text evidence="2">Belongs to the UPF0057 (PMP3) family.</text>
</comment>
<feature type="non-terminal residue" evidence="7">
    <location>
        <position position="1"/>
    </location>
</feature>
<organism evidence="7 8">
    <name type="scientific">Pristionchus entomophagus</name>
    <dbReference type="NCBI Taxonomy" id="358040"/>
    <lineage>
        <taxon>Eukaryota</taxon>
        <taxon>Metazoa</taxon>
        <taxon>Ecdysozoa</taxon>
        <taxon>Nematoda</taxon>
        <taxon>Chromadorea</taxon>
        <taxon>Rhabditida</taxon>
        <taxon>Rhabditina</taxon>
        <taxon>Diplogasteromorpha</taxon>
        <taxon>Diplogasteroidea</taxon>
        <taxon>Neodiplogasteridae</taxon>
        <taxon>Pristionchus</taxon>
    </lineage>
</organism>
<dbReference type="Pfam" id="PF01679">
    <property type="entry name" value="Pmp3"/>
    <property type="match status" value="1"/>
</dbReference>
<evidence type="ECO:0000313" key="7">
    <source>
        <dbReference type="EMBL" id="GMS79951.1"/>
    </source>
</evidence>